<keyword evidence="2" id="KW-1185">Reference proteome</keyword>
<name>A0A016WE98_9BILA</name>
<sequence length="113" mass="13269">MRKATIRIRSKVSQCLLMFIDRFAETSCNLSKVVQLVKRDVDFLVKHFLRCVEYLPANLAYSVPALNVDKILRIDEFRFTLYEFLRSTLMITSDVNGRRDSVHWKLPVGRELC</sequence>
<proteinExistence type="predicted"/>
<comment type="caution">
    <text evidence="1">The sequence shown here is derived from an EMBL/GenBank/DDBJ whole genome shotgun (WGS) entry which is preliminary data.</text>
</comment>
<dbReference type="AlphaFoldDB" id="A0A016WE98"/>
<reference evidence="2" key="1">
    <citation type="journal article" date="2015" name="Nat. Genet.">
        <title>The genome and transcriptome of the zoonotic hookworm Ancylostoma ceylanicum identify infection-specific gene families.</title>
        <authorList>
            <person name="Schwarz E.M."/>
            <person name="Hu Y."/>
            <person name="Antoshechkin I."/>
            <person name="Miller M.M."/>
            <person name="Sternberg P.W."/>
            <person name="Aroian R.V."/>
        </authorList>
    </citation>
    <scope>NUCLEOTIDE SEQUENCE</scope>
    <source>
        <strain evidence="2">HY135</strain>
    </source>
</reference>
<protein>
    <submittedName>
        <fullName evidence="1">Uncharacterized protein</fullName>
    </submittedName>
</protein>
<dbReference type="EMBL" id="JARK01000401">
    <property type="protein sequence ID" value="EYC37343.1"/>
    <property type="molecule type" value="Genomic_DNA"/>
</dbReference>
<evidence type="ECO:0000313" key="2">
    <source>
        <dbReference type="Proteomes" id="UP000024635"/>
    </source>
</evidence>
<gene>
    <name evidence="1" type="primary">Acey_s0801.g2420</name>
    <name evidence="1" type="ORF">Y032_0801g2420</name>
</gene>
<dbReference type="Proteomes" id="UP000024635">
    <property type="component" value="Unassembled WGS sequence"/>
</dbReference>
<accession>A0A016WE98</accession>
<evidence type="ECO:0000313" key="1">
    <source>
        <dbReference type="EMBL" id="EYC37343.1"/>
    </source>
</evidence>
<organism evidence="1 2">
    <name type="scientific">Ancylostoma ceylanicum</name>
    <dbReference type="NCBI Taxonomy" id="53326"/>
    <lineage>
        <taxon>Eukaryota</taxon>
        <taxon>Metazoa</taxon>
        <taxon>Ecdysozoa</taxon>
        <taxon>Nematoda</taxon>
        <taxon>Chromadorea</taxon>
        <taxon>Rhabditida</taxon>
        <taxon>Rhabditina</taxon>
        <taxon>Rhabditomorpha</taxon>
        <taxon>Strongyloidea</taxon>
        <taxon>Ancylostomatidae</taxon>
        <taxon>Ancylostomatinae</taxon>
        <taxon>Ancylostoma</taxon>
    </lineage>
</organism>